<name>A0ABQ4C6U1_9ACTN</name>
<dbReference type="SUPFAM" id="SSF48452">
    <property type="entry name" value="TPR-like"/>
    <property type="match status" value="2"/>
</dbReference>
<dbReference type="Proteomes" id="UP000624325">
    <property type="component" value="Unassembled WGS sequence"/>
</dbReference>
<organism evidence="1 2">
    <name type="scientific">Asanoa iriomotensis</name>
    <dbReference type="NCBI Taxonomy" id="234613"/>
    <lineage>
        <taxon>Bacteria</taxon>
        <taxon>Bacillati</taxon>
        <taxon>Actinomycetota</taxon>
        <taxon>Actinomycetes</taxon>
        <taxon>Micromonosporales</taxon>
        <taxon>Micromonosporaceae</taxon>
        <taxon>Asanoa</taxon>
    </lineage>
</organism>
<accession>A0ABQ4C6U1</accession>
<gene>
    <name evidence="1" type="ORF">Air01nite_45930</name>
</gene>
<protein>
    <recommendedName>
        <fullName evidence="3">Tetratricopeptide repeat protein</fullName>
    </recommendedName>
</protein>
<evidence type="ECO:0000313" key="1">
    <source>
        <dbReference type="EMBL" id="GIF58498.1"/>
    </source>
</evidence>
<evidence type="ECO:0000313" key="2">
    <source>
        <dbReference type="Proteomes" id="UP000624325"/>
    </source>
</evidence>
<dbReference type="SMART" id="SM00028">
    <property type="entry name" value="TPR"/>
    <property type="match status" value="4"/>
</dbReference>
<proteinExistence type="predicted"/>
<sequence length="429" mass="44492">MVVAVATVTLLGIGALFGLRSPAPATRTAAAPAAAAPADRLASTIARAQDRLRDLPRDHETWAALGLAYVEQARVTADPSLYPKAEGALRRSLDVRPEENATALVGLGALANARHEFAAARQHATDALRANPYNADAYGVLADAQTQLGAPAAATAAIQKMLDLRPGLAAYARASYDLEQRGSVTEATELMRRALDAAADPADIAFCRNQLGDLAWSTGDLASAEREYAAGVAADPSYLALRRGQARVAAARGDLATAVADAGAVASRTPTPDTLLEYATLLRLAGDATAAARQLTLADAAHKLFVANGGQDDLTGAQIALARDDAAGAVRLAAAEWQRRPFADVADVYGWSLHRAGRDAEALPLLRQAVAASSRNAGYAYHLGVTLLSSGDQAGALAALRQVRAINPYFSPVDGPTAARALSALEARP</sequence>
<reference evidence="1 2" key="1">
    <citation type="submission" date="2021-01" db="EMBL/GenBank/DDBJ databases">
        <title>Whole genome shotgun sequence of Asanoa iriomotensis NBRC 100142.</title>
        <authorList>
            <person name="Komaki H."/>
            <person name="Tamura T."/>
        </authorList>
    </citation>
    <scope>NUCLEOTIDE SEQUENCE [LARGE SCALE GENOMIC DNA]</scope>
    <source>
        <strain evidence="1 2">NBRC 100142</strain>
    </source>
</reference>
<evidence type="ECO:0008006" key="3">
    <source>
        <dbReference type="Google" id="ProtNLM"/>
    </source>
</evidence>
<keyword evidence="2" id="KW-1185">Reference proteome</keyword>
<dbReference type="InterPro" id="IPR019734">
    <property type="entry name" value="TPR_rpt"/>
</dbReference>
<dbReference type="EMBL" id="BONC01000033">
    <property type="protein sequence ID" value="GIF58498.1"/>
    <property type="molecule type" value="Genomic_DNA"/>
</dbReference>
<comment type="caution">
    <text evidence="1">The sequence shown here is derived from an EMBL/GenBank/DDBJ whole genome shotgun (WGS) entry which is preliminary data.</text>
</comment>
<dbReference type="Pfam" id="PF13432">
    <property type="entry name" value="TPR_16"/>
    <property type="match status" value="3"/>
</dbReference>
<dbReference type="Gene3D" id="1.25.40.10">
    <property type="entry name" value="Tetratricopeptide repeat domain"/>
    <property type="match status" value="3"/>
</dbReference>
<dbReference type="InterPro" id="IPR011990">
    <property type="entry name" value="TPR-like_helical_dom_sf"/>
</dbReference>